<protein>
    <submittedName>
        <fullName evidence="4">Glyoxalase family protein</fullName>
    </submittedName>
</protein>
<organism evidence="4 5">
    <name type="scientific">Talaromyces pinophilus</name>
    <name type="common">Penicillium pinophilum</name>
    <dbReference type="NCBI Taxonomy" id="128442"/>
    <lineage>
        <taxon>Eukaryota</taxon>
        <taxon>Fungi</taxon>
        <taxon>Dikarya</taxon>
        <taxon>Ascomycota</taxon>
        <taxon>Pezizomycotina</taxon>
        <taxon>Eurotiomycetes</taxon>
        <taxon>Eurotiomycetidae</taxon>
        <taxon>Eurotiales</taxon>
        <taxon>Trichocomaceae</taxon>
        <taxon>Talaromyces</taxon>
        <taxon>Talaromyces sect. Talaromyces</taxon>
    </lineage>
</organism>
<name>A0A6V8HB32_TALPI</name>
<evidence type="ECO:0000313" key="5">
    <source>
        <dbReference type="Proteomes" id="UP000053095"/>
    </source>
</evidence>
<proteinExistence type="predicted"/>
<dbReference type="Proteomes" id="UP000053095">
    <property type="component" value="Unassembled WGS sequence"/>
</dbReference>
<dbReference type="InterPro" id="IPR029068">
    <property type="entry name" value="Glyas_Bleomycin-R_OHBP_Dase"/>
</dbReference>
<dbReference type="CDD" id="cd06587">
    <property type="entry name" value="VOC"/>
    <property type="match status" value="1"/>
</dbReference>
<dbReference type="Pfam" id="PF22659">
    <property type="entry name" value="YycE-like_C"/>
    <property type="match status" value="1"/>
</dbReference>
<accession>A0A6V8HB32</accession>
<feature type="region of interest" description="Disordered" evidence="1">
    <location>
        <begin position="1"/>
        <end position="24"/>
    </location>
</feature>
<dbReference type="Gene3D" id="3.10.180.10">
    <property type="entry name" value="2,3-Dihydroxybiphenyl 1,2-Dioxygenase, domain 1"/>
    <property type="match status" value="1"/>
</dbReference>
<feature type="domain" description="YycE-like C-terminal" evidence="3">
    <location>
        <begin position="95"/>
        <end position="145"/>
    </location>
</feature>
<sequence length="153" mass="16908">MPADSLLPVASTPGTGKSPVPSSHLRIARPCRDLNIAQKFWVAGLGLKVLWRSPPPSETEGGHELLMLGWPGASWHLELVHVVEQEAFPTPTDEDLIVLYLDGQIDPEAVEKLLQAGGRRVTHANEYWNKWGVIIADPDGYQLVLCTRAWENV</sequence>
<dbReference type="Pfam" id="PF22658">
    <property type="entry name" value="YycE-like_N"/>
    <property type="match status" value="1"/>
</dbReference>
<gene>
    <name evidence="4" type="ORF">TCE0_033r09078</name>
</gene>
<dbReference type="InterPro" id="IPR058998">
    <property type="entry name" value="YycE-like_N"/>
</dbReference>
<evidence type="ECO:0000259" key="2">
    <source>
        <dbReference type="Pfam" id="PF22658"/>
    </source>
</evidence>
<dbReference type="InterPro" id="IPR058997">
    <property type="entry name" value="YycE-like_C"/>
</dbReference>
<evidence type="ECO:0000259" key="3">
    <source>
        <dbReference type="Pfam" id="PF22659"/>
    </source>
</evidence>
<comment type="caution">
    <text evidence="4">The sequence shown here is derived from an EMBL/GenBank/DDBJ whole genome shotgun (WGS) entry which is preliminary data.</text>
</comment>
<dbReference type="EMBL" id="DF933829">
    <property type="protein sequence ID" value="GAM38393.1"/>
    <property type="molecule type" value="Genomic_DNA"/>
</dbReference>
<dbReference type="SUPFAM" id="SSF54593">
    <property type="entry name" value="Glyoxalase/Bleomycin resistance protein/Dihydroxybiphenyl dioxygenase"/>
    <property type="match status" value="1"/>
</dbReference>
<feature type="domain" description="YycE-like N-terminal" evidence="2">
    <location>
        <begin position="25"/>
        <end position="79"/>
    </location>
</feature>
<keyword evidence="5" id="KW-1185">Reference proteome</keyword>
<dbReference type="AlphaFoldDB" id="A0A6V8HB32"/>
<evidence type="ECO:0000313" key="4">
    <source>
        <dbReference type="EMBL" id="GAM38393.1"/>
    </source>
</evidence>
<evidence type="ECO:0000256" key="1">
    <source>
        <dbReference type="SAM" id="MobiDB-lite"/>
    </source>
</evidence>
<reference evidence="5" key="1">
    <citation type="journal article" date="2015" name="Genome Announc.">
        <title>Draft genome sequence of Talaromyces cellulolyticus strain Y-94, a source of lignocellulosic biomass-degrading enzymes.</title>
        <authorList>
            <person name="Fujii T."/>
            <person name="Koike H."/>
            <person name="Sawayama S."/>
            <person name="Yano S."/>
            <person name="Inoue H."/>
        </authorList>
    </citation>
    <scope>NUCLEOTIDE SEQUENCE [LARGE SCALE GENOMIC DNA]</scope>
    <source>
        <strain evidence="5">Y-94</strain>
    </source>
</reference>